<keyword evidence="2" id="KW-1003">Cell membrane</keyword>
<dbReference type="PANTHER" id="PTHR30482">
    <property type="entry name" value="HIGH-AFFINITY BRANCHED-CHAIN AMINO ACID TRANSPORT SYSTEM PERMEASE"/>
    <property type="match status" value="1"/>
</dbReference>
<evidence type="ECO:0000313" key="7">
    <source>
        <dbReference type="EMBL" id="OGF53213.1"/>
    </source>
</evidence>
<evidence type="ECO:0008006" key="9">
    <source>
        <dbReference type="Google" id="ProtNLM"/>
    </source>
</evidence>
<feature type="transmembrane region" description="Helical" evidence="6">
    <location>
        <begin position="316"/>
        <end position="335"/>
    </location>
</feature>
<evidence type="ECO:0000256" key="5">
    <source>
        <dbReference type="ARBA" id="ARBA00023136"/>
    </source>
</evidence>
<proteinExistence type="predicted"/>
<protein>
    <recommendedName>
        <fullName evidence="9">Branched-chain amino acid ABC transporter permease</fullName>
    </recommendedName>
</protein>
<evidence type="ECO:0000256" key="3">
    <source>
        <dbReference type="ARBA" id="ARBA00022692"/>
    </source>
</evidence>
<dbReference type="CDD" id="cd06581">
    <property type="entry name" value="TM_PBP1_LivM_like"/>
    <property type="match status" value="1"/>
</dbReference>
<feature type="transmembrane region" description="Helical" evidence="6">
    <location>
        <begin position="228"/>
        <end position="249"/>
    </location>
</feature>
<sequence length="358" mass="38960">MISSWVTYVLLSSVFALASLGLNVQWGDTGLFNIGVAGFFGVGAYVSAIVVQDPQNLAVGSGLEGFFGHYFNQPFLIGLLTAMAASAVLAVIVGFATLRLRTDYLAIATIGIAETLRIFSTNERTITEGTRGIPNIPQPLFDCLVQQNPAKSLCQVPFLGIEFPQFLNPAQYSWFYALIVIAVLVLGFLALERISRSPWGRVLRAVREDEDAASSLGKNVFRFKMQSLIIGAVIMAAAGSLTTHFFRFVDPQIFDAVERTFLVWVMLIVGGTGNNRGAIFGAFIMWFVWNAPQNLNDVLPATLDTPLGKLNVAAQLFGPIRLILVVIALELILLFRPRGLLGEEKVTSTLVDRAPSAK</sequence>
<feature type="transmembrane region" description="Helical" evidence="6">
    <location>
        <begin position="31"/>
        <end position="51"/>
    </location>
</feature>
<dbReference type="InterPro" id="IPR001851">
    <property type="entry name" value="ABC_transp_permease"/>
</dbReference>
<evidence type="ECO:0000256" key="4">
    <source>
        <dbReference type="ARBA" id="ARBA00022989"/>
    </source>
</evidence>
<dbReference type="InterPro" id="IPR043428">
    <property type="entry name" value="LivM-like"/>
</dbReference>
<accession>A0A1F5UPY5</accession>
<evidence type="ECO:0000256" key="1">
    <source>
        <dbReference type="ARBA" id="ARBA00004651"/>
    </source>
</evidence>
<keyword evidence="4 6" id="KW-1133">Transmembrane helix</keyword>
<comment type="caution">
    <text evidence="7">The sequence shown here is derived from an EMBL/GenBank/DDBJ whole genome shotgun (WGS) entry which is preliminary data.</text>
</comment>
<dbReference type="GO" id="GO:0015658">
    <property type="term" value="F:branched-chain amino acid transmembrane transporter activity"/>
    <property type="evidence" value="ECO:0007669"/>
    <property type="project" value="InterPro"/>
</dbReference>
<evidence type="ECO:0000313" key="8">
    <source>
        <dbReference type="Proteomes" id="UP000179157"/>
    </source>
</evidence>
<dbReference type="PANTHER" id="PTHR30482:SF1">
    <property type="entry name" value="BRANCHED-CHAIN AMINO ACID TRANSPORT PERMEASE PROTEIN LIVM-RELATED"/>
    <property type="match status" value="1"/>
</dbReference>
<feature type="transmembrane region" description="Helical" evidence="6">
    <location>
        <begin position="261"/>
        <end position="289"/>
    </location>
</feature>
<dbReference type="Pfam" id="PF02653">
    <property type="entry name" value="BPD_transp_2"/>
    <property type="match status" value="1"/>
</dbReference>
<dbReference type="AlphaFoldDB" id="A0A1F5UPY5"/>
<reference evidence="7 8" key="1">
    <citation type="journal article" date="2016" name="Nat. Commun.">
        <title>Thousands of microbial genomes shed light on interconnected biogeochemical processes in an aquifer system.</title>
        <authorList>
            <person name="Anantharaman K."/>
            <person name="Brown C.T."/>
            <person name="Hug L.A."/>
            <person name="Sharon I."/>
            <person name="Castelle C.J."/>
            <person name="Probst A.J."/>
            <person name="Thomas B.C."/>
            <person name="Singh A."/>
            <person name="Wilkins M.J."/>
            <person name="Karaoz U."/>
            <person name="Brodie E.L."/>
            <person name="Williams K.H."/>
            <person name="Hubbard S.S."/>
            <person name="Banfield J.F."/>
        </authorList>
    </citation>
    <scope>NUCLEOTIDE SEQUENCE [LARGE SCALE GENOMIC DNA]</scope>
    <source>
        <strain evidence="8">RBG_16_55_9</strain>
    </source>
</reference>
<comment type="subcellular location">
    <subcellularLocation>
        <location evidence="1">Cell membrane</location>
        <topology evidence="1">Multi-pass membrane protein</topology>
    </subcellularLocation>
</comment>
<keyword evidence="5 6" id="KW-0472">Membrane</keyword>
<dbReference type="GO" id="GO:0005886">
    <property type="term" value="C:plasma membrane"/>
    <property type="evidence" value="ECO:0007669"/>
    <property type="project" value="UniProtKB-SubCell"/>
</dbReference>
<feature type="transmembrane region" description="Helical" evidence="6">
    <location>
        <begin position="6"/>
        <end position="24"/>
    </location>
</feature>
<dbReference type="STRING" id="1817864.A2Z21_03380"/>
<dbReference type="EMBL" id="MFGX01000110">
    <property type="protein sequence ID" value="OGF53213.1"/>
    <property type="molecule type" value="Genomic_DNA"/>
</dbReference>
<evidence type="ECO:0000256" key="2">
    <source>
        <dbReference type="ARBA" id="ARBA00022475"/>
    </source>
</evidence>
<keyword evidence="3 6" id="KW-0812">Transmembrane</keyword>
<organism evidence="7 8">
    <name type="scientific">Fraserbacteria sp. (strain RBG_16_55_9)</name>
    <dbReference type="NCBI Taxonomy" id="1817864"/>
    <lineage>
        <taxon>Bacteria</taxon>
        <taxon>Candidatus Fraseribacteriota</taxon>
    </lineage>
</organism>
<feature type="transmembrane region" description="Helical" evidence="6">
    <location>
        <begin position="174"/>
        <end position="191"/>
    </location>
</feature>
<feature type="transmembrane region" description="Helical" evidence="6">
    <location>
        <begin position="75"/>
        <end position="98"/>
    </location>
</feature>
<gene>
    <name evidence="7" type="ORF">A2Z21_03380</name>
</gene>
<dbReference type="Proteomes" id="UP000179157">
    <property type="component" value="Unassembled WGS sequence"/>
</dbReference>
<evidence type="ECO:0000256" key="6">
    <source>
        <dbReference type="SAM" id="Phobius"/>
    </source>
</evidence>
<name>A0A1F5UPY5_FRAXR</name>